<dbReference type="OrthoDB" id="9786493at2"/>
<dbReference type="PANTHER" id="PTHR30520:SF8">
    <property type="entry name" value="NITRITE TRANSPORTER NIRC"/>
    <property type="match status" value="1"/>
</dbReference>
<evidence type="ECO:0000313" key="8">
    <source>
        <dbReference type="Proteomes" id="UP000092574"/>
    </source>
</evidence>
<dbReference type="InterPro" id="IPR023271">
    <property type="entry name" value="Aquaporin-like"/>
</dbReference>
<feature type="transmembrane region" description="Helical" evidence="6">
    <location>
        <begin position="186"/>
        <end position="213"/>
    </location>
</feature>
<dbReference type="KEGG" id="byl:A4V09_23075"/>
<feature type="transmembrane region" description="Helical" evidence="6">
    <location>
        <begin position="225"/>
        <end position="245"/>
    </location>
</feature>
<protein>
    <submittedName>
        <fullName evidence="7">Nitrite transporter NirC</fullName>
    </submittedName>
</protein>
<dbReference type="Pfam" id="PF01226">
    <property type="entry name" value="Form_Nir_trans"/>
    <property type="match status" value="1"/>
</dbReference>
<dbReference type="STRING" id="1796616.A4V09_23075"/>
<evidence type="ECO:0000256" key="6">
    <source>
        <dbReference type="SAM" id="Phobius"/>
    </source>
</evidence>
<sequence length="259" mass="27431">MYFDEFSAVCNAAKGKINFMENNTFGFMVSSITAGLFIAFGSFVTFTLGTPLNAAGSPMLKAVQAFAFAAALSLVIMAGAELFTGNNMVLGSASFSGCVPWGKTVKAWILCYIGNFIGSLLGVVGFQLTGVPKGDIGAYFAQVAATKMSLTPVQLLVRGIFCNILVCLAVWCALKMKSESGKLIMVFWCIFVFMICGFEHSIANMSILAVGILNAGDAAVSVGGYFYNLLFVTIGNMIGGVFFVAGPYHVMTKTKALNT</sequence>
<dbReference type="InterPro" id="IPR024002">
    <property type="entry name" value="For/NO2_transpt_CS"/>
</dbReference>
<feature type="transmembrane region" description="Helical" evidence="6">
    <location>
        <begin position="155"/>
        <end position="174"/>
    </location>
</feature>
<dbReference type="GO" id="GO:0005886">
    <property type="term" value="C:plasma membrane"/>
    <property type="evidence" value="ECO:0007669"/>
    <property type="project" value="TreeGrafter"/>
</dbReference>
<evidence type="ECO:0000256" key="2">
    <source>
        <dbReference type="ARBA" id="ARBA00022692"/>
    </source>
</evidence>
<dbReference type="RefSeq" id="WP_065544461.1">
    <property type="nucleotide sequence ID" value="NZ_CP015405.2"/>
</dbReference>
<organism evidence="7 8">
    <name type="scientific">Blautia pseudococcoides</name>
    <dbReference type="NCBI Taxonomy" id="1796616"/>
    <lineage>
        <taxon>Bacteria</taxon>
        <taxon>Bacillati</taxon>
        <taxon>Bacillota</taxon>
        <taxon>Clostridia</taxon>
        <taxon>Lachnospirales</taxon>
        <taxon>Lachnospiraceae</taxon>
        <taxon>Blautia</taxon>
    </lineage>
</organism>
<dbReference type="InterPro" id="IPR000292">
    <property type="entry name" value="For/NO2_transpt"/>
</dbReference>
<keyword evidence="8" id="KW-1185">Reference proteome</keyword>
<dbReference type="Gene3D" id="1.20.1080.10">
    <property type="entry name" value="Glycerol uptake facilitator protein"/>
    <property type="match status" value="1"/>
</dbReference>
<evidence type="ECO:0000256" key="3">
    <source>
        <dbReference type="ARBA" id="ARBA00022989"/>
    </source>
</evidence>
<evidence type="ECO:0000256" key="5">
    <source>
        <dbReference type="ARBA" id="ARBA00049660"/>
    </source>
</evidence>
<accession>A0A1C7IH39</accession>
<dbReference type="PANTHER" id="PTHR30520">
    <property type="entry name" value="FORMATE TRANSPORTER-RELATED"/>
    <property type="match status" value="1"/>
</dbReference>
<evidence type="ECO:0000313" key="7">
    <source>
        <dbReference type="EMBL" id="ANU78378.1"/>
    </source>
</evidence>
<dbReference type="PROSITE" id="PS01005">
    <property type="entry name" value="FORMATE_NITRITE_TP_1"/>
    <property type="match status" value="1"/>
</dbReference>
<keyword evidence="2 6" id="KW-0812">Transmembrane</keyword>
<comment type="subcellular location">
    <subcellularLocation>
        <location evidence="1">Membrane</location>
        <topology evidence="1">Multi-pass membrane protein</topology>
    </subcellularLocation>
</comment>
<keyword evidence="4 6" id="KW-0472">Membrane</keyword>
<evidence type="ECO:0000256" key="4">
    <source>
        <dbReference type="ARBA" id="ARBA00023136"/>
    </source>
</evidence>
<evidence type="ECO:0000256" key="1">
    <source>
        <dbReference type="ARBA" id="ARBA00004141"/>
    </source>
</evidence>
<reference evidence="7" key="1">
    <citation type="submission" date="2017-04" db="EMBL/GenBank/DDBJ databases">
        <title>Complete Genome Sequences of Twelve Strains of a Stable Defined Moderately Diverse Mouse Microbiota 2 (sDMDMm2).</title>
        <authorList>
            <person name="Uchimura Y."/>
            <person name="Wyss M."/>
            <person name="Brugiroux S."/>
            <person name="Limenitakis J.P."/>
            <person name="Stecher B."/>
            <person name="McCoy K.D."/>
            <person name="Macpherson A.J."/>
        </authorList>
    </citation>
    <scope>NUCLEOTIDE SEQUENCE</scope>
    <source>
        <strain evidence="7">YL58</strain>
    </source>
</reference>
<dbReference type="Proteomes" id="UP000092574">
    <property type="component" value="Chromosome"/>
</dbReference>
<dbReference type="AlphaFoldDB" id="A0A1C7IH39"/>
<dbReference type="PROSITE" id="PS01006">
    <property type="entry name" value="FORMATE_NITRITE_TP_2"/>
    <property type="match status" value="1"/>
</dbReference>
<feature type="transmembrane region" description="Helical" evidence="6">
    <location>
        <begin position="105"/>
        <end position="126"/>
    </location>
</feature>
<keyword evidence="3 6" id="KW-1133">Transmembrane helix</keyword>
<comment type="similarity">
    <text evidence="5">Belongs to the FNT transporter (TC 1.A.16) family.</text>
</comment>
<dbReference type="EMBL" id="CP015405">
    <property type="protein sequence ID" value="ANU78378.1"/>
    <property type="molecule type" value="Genomic_DNA"/>
</dbReference>
<name>A0A1C7IH39_9FIRM</name>
<gene>
    <name evidence="7" type="ORF">A4V09_23075</name>
</gene>
<feature type="transmembrane region" description="Helical" evidence="6">
    <location>
        <begin position="24"/>
        <end position="45"/>
    </location>
</feature>
<dbReference type="GO" id="GO:0015499">
    <property type="term" value="F:formate transmembrane transporter activity"/>
    <property type="evidence" value="ECO:0007669"/>
    <property type="project" value="TreeGrafter"/>
</dbReference>
<feature type="transmembrane region" description="Helical" evidence="6">
    <location>
        <begin position="65"/>
        <end position="84"/>
    </location>
</feature>
<proteinExistence type="inferred from homology"/>